<dbReference type="EMBL" id="LNYA01000030">
    <property type="protein sequence ID" value="KTC96148.1"/>
    <property type="molecule type" value="Genomic_DNA"/>
</dbReference>
<reference evidence="2 3" key="1">
    <citation type="submission" date="2015-11" db="EMBL/GenBank/DDBJ databases">
        <title>Genomic analysis of 38 Legionella species identifies large and diverse effector repertoires.</title>
        <authorList>
            <person name="Burstein D."/>
            <person name="Amaro F."/>
            <person name="Zusman T."/>
            <person name="Lifshitz Z."/>
            <person name="Cohen O."/>
            <person name="Gilbert J.A."/>
            <person name="Pupko T."/>
            <person name="Shuman H.A."/>
            <person name="Segal G."/>
        </authorList>
    </citation>
    <scope>NUCLEOTIDE SEQUENCE [LARGE SCALE GENOMIC DNA]</scope>
    <source>
        <strain evidence="2 3">SE-32A-C8</strain>
    </source>
</reference>
<keyword evidence="3" id="KW-1185">Reference proteome</keyword>
<comment type="caution">
    <text evidence="2">The sequence shown here is derived from an EMBL/GenBank/DDBJ whole genome shotgun (WGS) entry which is preliminary data.</text>
</comment>
<dbReference type="OrthoDB" id="5651650at2"/>
<evidence type="ECO:0000313" key="3">
    <source>
        <dbReference type="Proteomes" id="UP000054773"/>
    </source>
</evidence>
<feature type="compositionally biased region" description="Basic and acidic residues" evidence="1">
    <location>
        <begin position="337"/>
        <end position="351"/>
    </location>
</feature>
<dbReference type="PATRIC" id="fig|448.7.peg.2035"/>
<name>A0A0W0TKM0_LEGER</name>
<evidence type="ECO:0000313" key="2">
    <source>
        <dbReference type="EMBL" id="KTC96148.1"/>
    </source>
</evidence>
<organism evidence="2 3">
    <name type="scientific">Legionella erythra</name>
    <dbReference type="NCBI Taxonomy" id="448"/>
    <lineage>
        <taxon>Bacteria</taxon>
        <taxon>Pseudomonadati</taxon>
        <taxon>Pseudomonadota</taxon>
        <taxon>Gammaproteobacteria</taxon>
        <taxon>Legionellales</taxon>
        <taxon>Legionellaceae</taxon>
        <taxon>Legionella</taxon>
    </lineage>
</organism>
<proteinExistence type="predicted"/>
<sequence length="408" mass="45704">MKIVEVYLSTSWLYENTQRQRFRDRQVEDLVSASHKLLKAAPMVALAGAGFSKGMVNPSLTLMNISTHTVKEIHNGVTNVGKNNGRFYEGIDRTKQPQMKKNAQGNFAGPLVKLWLVTDDDEAKKTIMRKGVLFHSQTEAMRFKAMYTNLDAYLSSKFYHQKEFVTLRINDSDLPLFKKELLHYLKARENSLRSEILVRPKLSPQNFALSRVYEEETGTLVKGQDGKYLVEIDFPVAVGSQTLAKYFPETIDASVRTESFFFSEALSELEQINESDDEFDLSEGGVVSEFGSTSQQGLDSEDELDLSEGGAFSQFGSTSQQSHDSDDGEFEGPPTIKGKERERRYRNREDETLSPADEINALNESVRPQASDEVSARHLSGSGLFKHSGNADQSEADSELNPPGSRPK</sequence>
<dbReference type="STRING" id="448.Lery_1940"/>
<gene>
    <name evidence="2" type="ORF">Lery_1940</name>
</gene>
<protein>
    <submittedName>
        <fullName evidence="2">Uncharacterized protein</fullName>
    </submittedName>
</protein>
<dbReference type="Proteomes" id="UP000054773">
    <property type="component" value="Unassembled WGS sequence"/>
</dbReference>
<feature type="region of interest" description="Disordered" evidence="1">
    <location>
        <begin position="274"/>
        <end position="408"/>
    </location>
</feature>
<accession>A0A0W0TKM0</accession>
<dbReference type="AlphaFoldDB" id="A0A0W0TKM0"/>
<dbReference type="RefSeq" id="WP_058527080.1">
    <property type="nucleotide sequence ID" value="NZ_CAAAHY010000007.1"/>
</dbReference>
<evidence type="ECO:0000256" key="1">
    <source>
        <dbReference type="SAM" id="MobiDB-lite"/>
    </source>
</evidence>